<comment type="caution">
    <text evidence="3">The sequence shown here is derived from an EMBL/GenBank/DDBJ whole genome shotgun (WGS) entry which is preliminary data.</text>
</comment>
<dbReference type="InterPro" id="IPR036165">
    <property type="entry name" value="YefM-like_sf"/>
</dbReference>
<dbReference type="Proteomes" id="UP000253628">
    <property type="component" value="Unassembled WGS sequence"/>
</dbReference>
<dbReference type="EMBL" id="QNRQ01000015">
    <property type="protein sequence ID" value="RBP35824.1"/>
    <property type="molecule type" value="Genomic_DNA"/>
</dbReference>
<evidence type="ECO:0000313" key="3">
    <source>
        <dbReference type="EMBL" id="RBP35824.1"/>
    </source>
</evidence>
<accession>A0A366H409</accession>
<reference evidence="3 4" key="1">
    <citation type="submission" date="2018-06" db="EMBL/GenBank/DDBJ databases">
        <title>Genomic Encyclopedia of Type Strains, Phase IV (KMG-IV): sequencing the most valuable type-strain genomes for metagenomic binning, comparative biology and taxonomic classification.</title>
        <authorList>
            <person name="Goeker M."/>
        </authorList>
    </citation>
    <scope>NUCLEOTIDE SEQUENCE [LARGE SCALE GENOMIC DNA]</scope>
    <source>
        <strain evidence="3 4">DSM 25520</strain>
    </source>
</reference>
<sequence length="89" mass="9919">MQLSDKIRSISYLKNNAAKMAEELECDGSPFIITQNGEASMVLENIERYEAKEELIALLKILALGEKDRLSGKGTSAQAFRQTLKAERT</sequence>
<dbReference type="AlphaFoldDB" id="A0A366H409"/>
<evidence type="ECO:0000313" key="4">
    <source>
        <dbReference type="Proteomes" id="UP000253628"/>
    </source>
</evidence>
<protein>
    <recommendedName>
        <fullName evidence="2">Antitoxin</fullName>
    </recommendedName>
</protein>
<dbReference type="Gene3D" id="3.40.1620.10">
    <property type="entry name" value="YefM-like domain"/>
    <property type="match status" value="1"/>
</dbReference>
<proteinExistence type="inferred from homology"/>
<organism evidence="3 4">
    <name type="scientific">Eoetvoesiella caeni</name>
    <dbReference type="NCBI Taxonomy" id="645616"/>
    <lineage>
        <taxon>Bacteria</taxon>
        <taxon>Pseudomonadati</taxon>
        <taxon>Pseudomonadota</taxon>
        <taxon>Betaproteobacteria</taxon>
        <taxon>Burkholderiales</taxon>
        <taxon>Alcaligenaceae</taxon>
        <taxon>Eoetvoesiella</taxon>
    </lineage>
</organism>
<dbReference type="RefSeq" id="WP_113934932.1">
    <property type="nucleotide sequence ID" value="NZ_JACCEU010000011.1"/>
</dbReference>
<keyword evidence="4" id="KW-1185">Reference proteome</keyword>
<name>A0A366H409_9BURK</name>
<evidence type="ECO:0000256" key="1">
    <source>
        <dbReference type="ARBA" id="ARBA00009981"/>
    </source>
</evidence>
<dbReference type="Pfam" id="PF02604">
    <property type="entry name" value="PhdYeFM_antitox"/>
    <property type="match status" value="1"/>
</dbReference>
<comment type="similarity">
    <text evidence="1 2">Belongs to the phD/YefM antitoxin family.</text>
</comment>
<dbReference type="SUPFAM" id="SSF143120">
    <property type="entry name" value="YefM-like"/>
    <property type="match status" value="1"/>
</dbReference>
<evidence type="ECO:0000256" key="2">
    <source>
        <dbReference type="RuleBase" id="RU362080"/>
    </source>
</evidence>
<comment type="function">
    <text evidence="2">Antitoxin component of a type II toxin-antitoxin (TA) system.</text>
</comment>
<dbReference type="OrthoDB" id="7069202at2"/>
<gene>
    <name evidence="3" type="ORF">DFR37_11598</name>
</gene>
<dbReference type="InterPro" id="IPR006442">
    <property type="entry name" value="Antitoxin_Phd/YefM"/>
</dbReference>